<keyword evidence="2" id="KW-1185">Reference proteome</keyword>
<proteinExistence type="predicted"/>
<protein>
    <submittedName>
        <fullName evidence="1">BQ2448_6553 protein</fullName>
    </submittedName>
</protein>
<dbReference type="Proteomes" id="UP000198372">
    <property type="component" value="Unassembled WGS sequence"/>
</dbReference>
<sequence>MAVTAELNIVPGLNTVRMLQVHDHHFWYPLNSARAMKDASRKIKCSASDYSDEVQPQPILSNSHFICIAPVKGDVCCGTGRGRGLSSKSSRDSRGY</sequence>
<dbReference type="EMBL" id="FMSP01000020">
    <property type="protein sequence ID" value="SCV74121.1"/>
    <property type="molecule type" value="Genomic_DNA"/>
</dbReference>
<reference evidence="2" key="1">
    <citation type="submission" date="2016-09" db="EMBL/GenBank/DDBJ databases">
        <authorList>
            <person name="Jeantristanb JTB J.-T."/>
            <person name="Ricardo R."/>
        </authorList>
    </citation>
    <scope>NUCLEOTIDE SEQUENCE [LARGE SCALE GENOMIC DNA]</scope>
</reference>
<evidence type="ECO:0000313" key="2">
    <source>
        <dbReference type="Proteomes" id="UP000198372"/>
    </source>
</evidence>
<organism evidence="1 2">
    <name type="scientific">Microbotryum intermedium</name>
    <dbReference type="NCBI Taxonomy" id="269621"/>
    <lineage>
        <taxon>Eukaryota</taxon>
        <taxon>Fungi</taxon>
        <taxon>Dikarya</taxon>
        <taxon>Basidiomycota</taxon>
        <taxon>Pucciniomycotina</taxon>
        <taxon>Microbotryomycetes</taxon>
        <taxon>Microbotryales</taxon>
        <taxon>Microbotryaceae</taxon>
        <taxon>Microbotryum</taxon>
    </lineage>
</organism>
<evidence type="ECO:0000313" key="1">
    <source>
        <dbReference type="EMBL" id="SCV74121.1"/>
    </source>
</evidence>
<gene>
    <name evidence="1" type="ORF">BQ2448_6553</name>
</gene>
<dbReference type="AlphaFoldDB" id="A0A238FPJ2"/>
<accession>A0A238FPJ2</accession>
<name>A0A238FPJ2_9BASI</name>